<dbReference type="Proteomes" id="UP000199138">
    <property type="component" value="Unassembled WGS sequence"/>
</dbReference>
<feature type="chain" id="PRO_5011550650" evidence="1">
    <location>
        <begin position="25"/>
        <end position="239"/>
    </location>
</feature>
<reference evidence="3" key="1">
    <citation type="submission" date="2016-10" db="EMBL/GenBank/DDBJ databases">
        <authorList>
            <person name="Varghese N."/>
            <person name="Submissions S."/>
        </authorList>
    </citation>
    <scope>NUCLEOTIDE SEQUENCE [LARGE SCALE GENOMIC DNA]</scope>
    <source>
        <strain evidence="3">CGMCC 1.12333</strain>
    </source>
</reference>
<accession>A0A1I7EVQ5</accession>
<dbReference type="OrthoDB" id="1187639at2"/>
<feature type="signal peptide" evidence="1">
    <location>
        <begin position="1"/>
        <end position="24"/>
    </location>
</feature>
<dbReference type="STRING" id="1224947.SAMN05216480_101314"/>
<proteinExistence type="predicted"/>
<protein>
    <submittedName>
        <fullName evidence="2">Uncharacterized protein</fullName>
    </submittedName>
</protein>
<keyword evidence="3" id="KW-1185">Reference proteome</keyword>
<evidence type="ECO:0000256" key="1">
    <source>
        <dbReference type="SAM" id="SignalP"/>
    </source>
</evidence>
<gene>
    <name evidence="2" type="ORF">SAMN05216480_101314</name>
</gene>
<evidence type="ECO:0000313" key="3">
    <source>
        <dbReference type="Proteomes" id="UP000199138"/>
    </source>
</evidence>
<dbReference type="EMBL" id="FPBK01000001">
    <property type="protein sequence ID" value="SFU28030.1"/>
    <property type="molecule type" value="Genomic_DNA"/>
</dbReference>
<dbReference type="RefSeq" id="WP_093022050.1">
    <property type="nucleotide sequence ID" value="NZ_FPBK01000001.1"/>
</dbReference>
<sequence length="239" mass="27848">MKTISTTKNLFFCLVLSFFFSGFSQTKEQQFIEAHDAKTGEENLAVYNGSVHINKDVVQENESRYLYDEYHNCTVFYLGQTFYNIKCKYDLVEDKLVILPFNSNSTIGINAITMAVDSFYMADNSQKFINIDQAAFSAEKDGFYEILVANDGISLFGKHSKKKFQRIIDRKTFDVFQERTDFYVGYQEKLIEVSNRKSIVKLFPDKEEEINSYFKSQKQLQKKDFSLFLKKLFLQISAS</sequence>
<keyword evidence="1" id="KW-0732">Signal</keyword>
<name>A0A1I7EVQ5_9FLAO</name>
<organism evidence="2 3">
    <name type="scientific">Pustulibacterium marinum</name>
    <dbReference type="NCBI Taxonomy" id="1224947"/>
    <lineage>
        <taxon>Bacteria</taxon>
        <taxon>Pseudomonadati</taxon>
        <taxon>Bacteroidota</taxon>
        <taxon>Flavobacteriia</taxon>
        <taxon>Flavobacteriales</taxon>
        <taxon>Flavobacteriaceae</taxon>
        <taxon>Pustulibacterium</taxon>
    </lineage>
</organism>
<evidence type="ECO:0000313" key="2">
    <source>
        <dbReference type="EMBL" id="SFU28030.1"/>
    </source>
</evidence>
<dbReference type="AlphaFoldDB" id="A0A1I7EVQ5"/>